<evidence type="ECO:0000313" key="3">
    <source>
        <dbReference type="Proteomes" id="UP000789375"/>
    </source>
</evidence>
<proteinExistence type="predicted"/>
<dbReference type="Proteomes" id="UP000789375">
    <property type="component" value="Unassembled WGS sequence"/>
</dbReference>
<gene>
    <name evidence="2" type="ORF">FMOSSE_LOCUS1035</name>
</gene>
<accession>A0A9N8YS78</accession>
<feature type="chain" id="PRO_5040215184" evidence="1">
    <location>
        <begin position="20"/>
        <end position="184"/>
    </location>
</feature>
<reference evidence="2" key="1">
    <citation type="submission" date="2021-06" db="EMBL/GenBank/DDBJ databases">
        <authorList>
            <person name="Kallberg Y."/>
            <person name="Tangrot J."/>
            <person name="Rosling A."/>
        </authorList>
    </citation>
    <scope>NUCLEOTIDE SEQUENCE</scope>
    <source>
        <strain evidence="2">87-6 pot B 2015</strain>
    </source>
</reference>
<organism evidence="2 3">
    <name type="scientific">Funneliformis mosseae</name>
    <name type="common">Endomycorrhizal fungus</name>
    <name type="synonym">Glomus mosseae</name>
    <dbReference type="NCBI Taxonomy" id="27381"/>
    <lineage>
        <taxon>Eukaryota</taxon>
        <taxon>Fungi</taxon>
        <taxon>Fungi incertae sedis</taxon>
        <taxon>Mucoromycota</taxon>
        <taxon>Glomeromycotina</taxon>
        <taxon>Glomeromycetes</taxon>
        <taxon>Glomerales</taxon>
        <taxon>Glomeraceae</taxon>
        <taxon>Funneliformis</taxon>
    </lineage>
</organism>
<sequence length="184" mass="20750">MKTFMIIAFVLLQTLFASAQELPPTKLDFHTVKVPKYGLWFKCNTMPNEYVSYAIKLATTYAQVDPIDYGGKYKYFTDPQVGNSFYGKYGKGFISRVSNGTAYTIASQCGDTGPNDEFLGVSYSCGKEAPPMILETWCLYIYNPFSNDQKFDVVLSFTESVFVNAPNRKESSTIVNEVRPINHK</sequence>
<evidence type="ECO:0000313" key="2">
    <source>
        <dbReference type="EMBL" id="CAG8444013.1"/>
    </source>
</evidence>
<keyword evidence="3" id="KW-1185">Reference proteome</keyword>
<evidence type="ECO:0000256" key="1">
    <source>
        <dbReference type="SAM" id="SignalP"/>
    </source>
</evidence>
<dbReference type="AlphaFoldDB" id="A0A9N8YS78"/>
<protein>
    <submittedName>
        <fullName evidence="2">150_t:CDS:1</fullName>
    </submittedName>
</protein>
<name>A0A9N8YS78_FUNMO</name>
<comment type="caution">
    <text evidence="2">The sequence shown here is derived from an EMBL/GenBank/DDBJ whole genome shotgun (WGS) entry which is preliminary data.</text>
</comment>
<feature type="signal peptide" evidence="1">
    <location>
        <begin position="1"/>
        <end position="19"/>
    </location>
</feature>
<dbReference type="EMBL" id="CAJVPP010000112">
    <property type="protein sequence ID" value="CAG8444013.1"/>
    <property type="molecule type" value="Genomic_DNA"/>
</dbReference>
<keyword evidence="1" id="KW-0732">Signal</keyword>